<dbReference type="AlphaFoldDB" id="A0A183GLJ1"/>
<gene>
    <name evidence="1" type="ORF">HPBE_LOCUS23560</name>
</gene>
<accession>A0A183GLJ1</accession>
<sequence length="72" mass="7903">MGKLFNVACAALFATNYQSDDKRIASRPSCPACRLIPSGFRSRSHKCQWKADGPANALLRFGPSTLTTSRAW</sequence>
<dbReference type="EMBL" id="UZAH01035201">
    <property type="protein sequence ID" value="VDP39595.1"/>
    <property type="molecule type" value="Genomic_DNA"/>
</dbReference>
<dbReference type="WBParaSite" id="HPBE_0002356101-mRNA-1">
    <property type="protein sequence ID" value="HPBE_0002356101-mRNA-1"/>
    <property type="gene ID" value="HPBE_0002356101"/>
</dbReference>
<proteinExistence type="predicted"/>
<protein>
    <submittedName>
        <fullName evidence="3">Secreted protein</fullName>
    </submittedName>
</protein>
<reference evidence="3" key="2">
    <citation type="submission" date="2019-09" db="UniProtKB">
        <authorList>
            <consortium name="WormBaseParasite"/>
        </authorList>
    </citation>
    <scope>IDENTIFICATION</scope>
</reference>
<evidence type="ECO:0000313" key="1">
    <source>
        <dbReference type="EMBL" id="VDP39595.1"/>
    </source>
</evidence>
<organism evidence="2 3">
    <name type="scientific">Heligmosomoides polygyrus</name>
    <name type="common">Parasitic roundworm</name>
    <dbReference type="NCBI Taxonomy" id="6339"/>
    <lineage>
        <taxon>Eukaryota</taxon>
        <taxon>Metazoa</taxon>
        <taxon>Ecdysozoa</taxon>
        <taxon>Nematoda</taxon>
        <taxon>Chromadorea</taxon>
        <taxon>Rhabditida</taxon>
        <taxon>Rhabditina</taxon>
        <taxon>Rhabditomorpha</taxon>
        <taxon>Strongyloidea</taxon>
        <taxon>Heligmosomidae</taxon>
        <taxon>Heligmosomoides</taxon>
    </lineage>
</organism>
<accession>A0A3P8E600</accession>
<evidence type="ECO:0000313" key="3">
    <source>
        <dbReference type="WBParaSite" id="HPBE_0002356101-mRNA-1"/>
    </source>
</evidence>
<dbReference type="Proteomes" id="UP000050761">
    <property type="component" value="Unassembled WGS sequence"/>
</dbReference>
<name>A0A183GLJ1_HELPZ</name>
<reference evidence="1 2" key="1">
    <citation type="submission" date="2018-11" db="EMBL/GenBank/DDBJ databases">
        <authorList>
            <consortium name="Pathogen Informatics"/>
        </authorList>
    </citation>
    <scope>NUCLEOTIDE SEQUENCE [LARGE SCALE GENOMIC DNA]</scope>
</reference>
<evidence type="ECO:0000313" key="2">
    <source>
        <dbReference type="Proteomes" id="UP000050761"/>
    </source>
</evidence>
<keyword evidence="2" id="KW-1185">Reference proteome</keyword>